<dbReference type="EMBL" id="GL732550">
    <property type="protein sequence ID" value="EFX79747.1"/>
    <property type="molecule type" value="Genomic_DNA"/>
</dbReference>
<dbReference type="PROSITE" id="PS00134">
    <property type="entry name" value="TRYPSIN_HIS"/>
    <property type="match status" value="1"/>
</dbReference>
<dbReference type="OrthoDB" id="546450at2759"/>
<dbReference type="MEROPS" id="S01.B44"/>
<organism evidence="8 9">
    <name type="scientific">Daphnia pulex</name>
    <name type="common">Water flea</name>
    <dbReference type="NCBI Taxonomy" id="6669"/>
    <lineage>
        <taxon>Eukaryota</taxon>
        <taxon>Metazoa</taxon>
        <taxon>Ecdysozoa</taxon>
        <taxon>Arthropoda</taxon>
        <taxon>Crustacea</taxon>
        <taxon>Branchiopoda</taxon>
        <taxon>Diplostraca</taxon>
        <taxon>Cladocera</taxon>
        <taxon>Anomopoda</taxon>
        <taxon>Daphniidae</taxon>
        <taxon>Daphnia</taxon>
    </lineage>
</organism>
<evidence type="ECO:0000256" key="2">
    <source>
        <dbReference type="ARBA" id="ARBA00022801"/>
    </source>
</evidence>
<dbReference type="InterPro" id="IPR009003">
    <property type="entry name" value="Peptidase_S1_PA"/>
</dbReference>
<reference evidence="8 9" key="1">
    <citation type="journal article" date="2011" name="Science">
        <title>The ecoresponsive genome of Daphnia pulex.</title>
        <authorList>
            <person name="Colbourne J.K."/>
            <person name="Pfrender M.E."/>
            <person name="Gilbert D."/>
            <person name="Thomas W.K."/>
            <person name="Tucker A."/>
            <person name="Oakley T.H."/>
            <person name="Tokishita S."/>
            <person name="Aerts A."/>
            <person name="Arnold G.J."/>
            <person name="Basu M.K."/>
            <person name="Bauer D.J."/>
            <person name="Caceres C.E."/>
            <person name="Carmel L."/>
            <person name="Casola C."/>
            <person name="Choi J.H."/>
            <person name="Detter J.C."/>
            <person name="Dong Q."/>
            <person name="Dusheyko S."/>
            <person name="Eads B.D."/>
            <person name="Frohlich T."/>
            <person name="Geiler-Samerotte K.A."/>
            <person name="Gerlach D."/>
            <person name="Hatcher P."/>
            <person name="Jogdeo S."/>
            <person name="Krijgsveld J."/>
            <person name="Kriventseva E.V."/>
            <person name="Kultz D."/>
            <person name="Laforsch C."/>
            <person name="Lindquist E."/>
            <person name="Lopez J."/>
            <person name="Manak J.R."/>
            <person name="Muller J."/>
            <person name="Pangilinan J."/>
            <person name="Patwardhan R.P."/>
            <person name="Pitluck S."/>
            <person name="Pritham E.J."/>
            <person name="Rechtsteiner A."/>
            <person name="Rho M."/>
            <person name="Rogozin I.B."/>
            <person name="Sakarya O."/>
            <person name="Salamov A."/>
            <person name="Schaack S."/>
            <person name="Shapiro H."/>
            <person name="Shiga Y."/>
            <person name="Skalitzky C."/>
            <person name="Smith Z."/>
            <person name="Souvorov A."/>
            <person name="Sung W."/>
            <person name="Tang Z."/>
            <person name="Tsuchiya D."/>
            <person name="Tu H."/>
            <person name="Vos H."/>
            <person name="Wang M."/>
            <person name="Wolf Y.I."/>
            <person name="Yamagata H."/>
            <person name="Yamada T."/>
            <person name="Ye Y."/>
            <person name="Shaw J.R."/>
            <person name="Andrews J."/>
            <person name="Crease T.J."/>
            <person name="Tang H."/>
            <person name="Lucas S.M."/>
            <person name="Robertson H.M."/>
            <person name="Bork P."/>
            <person name="Koonin E.V."/>
            <person name="Zdobnov E.M."/>
            <person name="Grigoriev I.V."/>
            <person name="Lynch M."/>
            <person name="Boore J.L."/>
        </authorList>
    </citation>
    <scope>NUCLEOTIDE SEQUENCE [LARGE SCALE GENOMIC DNA]</scope>
</reference>
<dbReference type="GO" id="GO:0006508">
    <property type="term" value="P:proteolysis"/>
    <property type="evidence" value="ECO:0000318"/>
    <property type="project" value="GO_Central"/>
</dbReference>
<dbReference type="PROSITE" id="PS00135">
    <property type="entry name" value="TRYPSIN_SER"/>
    <property type="match status" value="1"/>
</dbReference>
<dbReference type="PROSITE" id="PS50240">
    <property type="entry name" value="TRYPSIN_DOM"/>
    <property type="match status" value="1"/>
</dbReference>
<keyword evidence="6" id="KW-0732">Signal</keyword>
<dbReference type="PANTHER" id="PTHR24252">
    <property type="entry name" value="ACROSIN-RELATED"/>
    <property type="match status" value="1"/>
</dbReference>
<gene>
    <name evidence="8" type="ORF">DAPPUDRAFT_304284</name>
</gene>
<feature type="signal peptide" evidence="6">
    <location>
        <begin position="1"/>
        <end position="22"/>
    </location>
</feature>
<dbReference type="InterPro" id="IPR001314">
    <property type="entry name" value="Peptidase_S1A"/>
</dbReference>
<dbReference type="InterPro" id="IPR018114">
    <property type="entry name" value="TRYPSIN_HIS"/>
</dbReference>
<evidence type="ECO:0000256" key="1">
    <source>
        <dbReference type="ARBA" id="ARBA00022670"/>
    </source>
</evidence>
<evidence type="ECO:0000256" key="6">
    <source>
        <dbReference type="SAM" id="SignalP"/>
    </source>
</evidence>
<protein>
    <recommendedName>
        <fullName evidence="7">Peptidase S1 domain-containing protein</fullName>
    </recommendedName>
</protein>
<dbReference type="Gene3D" id="2.40.10.10">
    <property type="entry name" value="Trypsin-like serine proteases"/>
    <property type="match status" value="1"/>
</dbReference>
<dbReference type="HOGENOM" id="CLU_006842_0_3_1"/>
<name>E9GKV5_DAPPU</name>
<evidence type="ECO:0000313" key="9">
    <source>
        <dbReference type="Proteomes" id="UP000000305"/>
    </source>
</evidence>
<keyword evidence="3 5" id="KW-0720">Serine protease</keyword>
<dbReference type="InterPro" id="IPR001254">
    <property type="entry name" value="Trypsin_dom"/>
</dbReference>
<dbReference type="SMART" id="SM00020">
    <property type="entry name" value="Tryp_SPc"/>
    <property type="match status" value="1"/>
</dbReference>
<feature type="chain" id="PRO_5003237153" description="Peptidase S1 domain-containing protein" evidence="6">
    <location>
        <begin position="23"/>
        <end position="355"/>
    </location>
</feature>
<dbReference type="eggNOG" id="KOG3627">
    <property type="taxonomic scope" value="Eukaryota"/>
</dbReference>
<dbReference type="InterPro" id="IPR033116">
    <property type="entry name" value="TRYPSIN_SER"/>
</dbReference>
<evidence type="ECO:0000256" key="5">
    <source>
        <dbReference type="RuleBase" id="RU363034"/>
    </source>
</evidence>
<dbReference type="AlphaFoldDB" id="E9GKV5"/>
<keyword evidence="2 5" id="KW-0378">Hydrolase</keyword>
<dbReference type="Pfam" id="PF00089">
    <property type="entry name" value="Trypsin"/>
    <property type="match status" value="1"/>
</dbReference>
<evidence type="ECO:0000259" key="7">
    <source>
        <dbReference type="PROSITE" id="PS50240"/>
    </source>
</evidence>
<dbReference type="PANTHER" id="PTHR24252:SF7">
    <property type="entry name" value="HYALIN"/>
    <property type="match status" value="1"/>
</dbReference>
<accession>E9GKV5</accession>
<dbReference type="Proteomes" id="UP000000305">
    <property type="component" value="Unassembled WGS sequence"/>
</dbReference>
<dbReference type="GO" id="GO:0005615">
    <property type="term" value="C:extracellular space"/>
    <property type="evidence" value="ECO:0000318"/>
    <property type="project" value="GO_Central"/>
</dbReference>
<feature type="domain" description="Peptidase S1" evidence="7">
    <location>
        <begin position="111"/>
        <end position="350"/>
    </location>
</feature>
<evidence type="ECO:0000256" key="4">
    <source>
        <dbReference type="ARBA" id="ARBA00023157"/>
    </source>
</evidence>
<dbReference type="PhylomeDB" id="E9GKV5"/>
<dbReference type="InterPro" id="IPR043504">
    <property type="entry name" value="Peptidase_S1_PA_chymotrypsin"/>
</dbReference>
<keyword evidence="9" id="KW-1185">Reference proteome</keyword>
<sequence>MKYLSAGSFHLCKFILIALCFGKRMSQHSQSFHTINDAIIIEADNTGDERQEHQSPLKNPILMTSLCPHLNELCCPKMPVNDTSNKPRFTRAIDNDKFSCGVSGPYATPNIMEGETGAIKNSWTGMVALVINNQQFCGGTLIDSMNVVTAAHCVSRLTSRNIANLRVALGMHTLKPKMDPQVLKKVRRVISHRDFNAETLHNDIALLTLESPVNFTNTISPVCLPPIHLADQYAYRDAVTIGWGRTVENGTQPNVLQQVTIRTITNNECSSTFRGVILSGITDQMLCAGYPGRGICSGDSGGPLFVQPAPGEKWIQVGIVSWGVGCAEPDFPGVYTRISSFIGWINEHAAVEGPP</sequence>
<dbReference type="KEGG" id="dpx:DAPPUDRAFT_304284"/>
<dbReference type="FunFam" id="2.40.10.10:FF:000006">
    <property type="entry name" value="Serine proteinase stubble"/>
    <property type="match status" value="1"/>
</dbReference>
<dbReference type="CDD" id="cd00190">
    <property type="entry name" value="Tryp_SPc"/>
    <property type="match status" value="1"/>
</dbReference>
<evidence type="ECO:0000256" key="3">
    <source>
        <dbReference type="ARBA" id="ARBA00022825"/>
    </source>
</evidence>
<dbReference type="InParanoid" id="E9GKV5"/>
<dbReference type="GO" id="GO:0004252">
    <property type="term" value="F:serine-type endopeptidase activity"/>
    <property type="evidence" value="ECO:0000318"/>
    <property type="project" value="GO_Central"/>
</dbReference>
<keyword evidence="1 5" id="KW-0645">Protease</keyword>
<dbReference type="SUPFAM" id="SSF50494">
    <property type="entry name" value="Trypsin-like serine proteases"/>
    <property type="match status" value="1"/>
</dbReference>
<proteinExistence type="predicted"/>
<keyword evidence="4" id="KW-1015">Disulfide bond</keyword>
<evidence type="ECO:0000313" key="8">
    <source>
        <dbReference type="EMBL" id="EFX79747.1"/>
    </source>
</evidence>
<dbReference type="PRINTS" id="PR00722">
    <property type="entry name" value="CHYMOTRYPSIN"/>
</dbReference>